<evidence type="ECO:0000313" key="2">
    <source>
        <dbReference type="Proteomes" id="UP000247810"/>
    </source>
</evidence>
<sequence>MDNAFGNEPLIPLLDYVQWLERAIHEIPSHDESESLIKNNFSSDARLQIDKQTLDRGGFLKFTLDYREKFTFLDYEFYQAASTANDYKGQSGTVGVGIKVRGQRKEDGKLFEAILHGIYQIEWLPTGRSGAHRRQITKVTRVLQGPYPVSFTPSRSSVL</sequence>
<protein>
    <submittedName>
        <fullName evidence="1">Uncharacterized protein</fullName>
    </submittedName>
</protein>
<dbReference type="EMBL" id="KZ825846">
    <property type="protein sequence ID" value="PYH95903.1"/>
    <property type="molecule type" value="Genomic_DNA"/>
</dbReference>
<dbReference type="VEuPathDB" id="FungiDB:BO71DRAFT_428585"/>
<reference evidence="1 2" key="1">
    <citation type="submission" date="2018-02" db="EMBL/GenBank/DDBJ databases">
        <title>The genomes of Aspergillus section Nigri reveals drivers in fungal speciation.</title>
        <authorList>
            <consortium name="DOE Joint Genome Institute"/>
            <person name="Vesth T.C."/>
            <person name="Nybo J."/>
            <person name="Theobald S."/>
            <person name="Brandl J."/>
            <person name="Frisvad J.C."/>
            <person name="Nielsen K.F."/>
            <person name="Lyhne E.K."/>
            <person name="Kogle M.E."/>
            <person name="Kuo A."/>
            <person name="Riley R."/>
            <person name="Clum A."/>
            <person name="Nolan M."/>
            <person name="Lipzen A."/>
            <person name="Salamov A."/>
            <person name="Henrissat B."/>
            <person name="Wiebenga A."/>
            <person name="De vries R.P."/>
            <person name="Grigoriev I.V."/>
            <person name="Mortensen U.H."/>
            <person name="Andersen M.R."/>
            <person name="Baker S.E."/>
        </authorList>
    </citation>
    <scope>NUCLEOTIDE SEQUENCE [LARGE SCALE GENOMIC DNA]</scope>
    <source>
        <strain evidence="1 2">CBS 707.79</strain>
    </source>
</reference>
<gene>
    <name evidence="1" type="ORF">BO71DRAFT_428585</name>
</gene>
<dbReference type="OrthoDB" id="4468602at2759"/>
<proteinExistence type="predicted"/>
<keyword evidence="2" id="KW-1185">Reference proteome</keyword>
<organism evidence="1 2">
    <name type="scientific">Aspergillus ellipticus CBS 707.79</name>
    <dbReference type="NCBI Taxonomy" id="1448320"/>
    <lineage>
        <taxon>Eukaryota</taxon>
        <taxon>Fungi</taxon>
        <taxon>Dikarya</taxon>
        <taxon>Ascomycota</taxon>
        <taxon>Pezizomycotina</taxon>
        <taxon>Eurotiomycetes</taxon>
        <taxon>Eurotiomycetidae</taxon>
        <taxon>Eurotiales</taxon>
        <taxon>Aspergillaceae</taxon>
        <taxon>Aspergillus</taxon>
        <taxon>Aspergillus subgen. Circumdati</taxon>
    </lineage>
</organism>
<accession>A0A319DWW2</accession>
<evidence type="ECO:0000313" key="1">
    <source>
        <dbReference type="EMBL" id="PYH95903.1"/>
    </source>
</evidence>
<name>A0A319DWW2_9EURO</name>
<dbReference type="AlphaFoldDB" id="A0A319DWW2"/>
<dbReference type="Proteomes" id="UP000247810">
    <property type="component" value="Unassembled WGS sequence"/>
</dbReference>